<gene>
    <name evidence="1" type="ORF">SAMN05444266_102631</name>
</gene>
<dbReference type="Gene3D" id="3.40.50.720">
    <property type="entry name" value="NAD(P)-binding Rossmann-like Domain"/>
    <property type="match status" value="1"/>
</dbReference>
<evidence type="ECO:0000313" key="2">
    <source>
        <dbReference type="Proteomes" id="UP000184420"/>
    </source>
</evidence>
<name>A0A1M6Z6B7_9BACT</name>
<evidence type="ECO:0008006" key="3">
    <source>
        <dbReference type="Google" id="ProtNLM"/>
    </source>
</evidence>
<dbReference type="SUPFAM" id="SSF51735">
    <property type="entry name" value="NAD(P)-binding Rossmann-fold domains"/>
    <property type="match status" value="1"/>
</dbReference>
<dbReference type="STRING" id="1419482.SAMN05444266_102631"/>
<dbReference type="AlphaFoldDB" id="A0A1M6Z6B7"/>
<accession>A0A1M6Z6B7</accession>
<evidence type="ECO:0000313" key="1">
    <source>
        <dbReference type="EMBL" id="SHL25991.1"/>
    </source>
</evidence>
<organism evidence="1 2">
    <name type="scientific">Chitinophaga jiangningensis</name>
    <dbReference type="NCBI Taxonomy" id="1419482"/>
    <lineage>
        <taxon>Bacteria</taxon>
        <taxon>Pseudomonadati</taxon>
        <taxon>Bacteroidota</taxon>
        <taxon>Chitinophagia</taxon>
        <taxon>Chitinophagales</taxon>
        <taxon>Chitinophagaceae</taxon>
        <taxon>Chitinophaga</taxon>
    </lineage>
</organism>
<dbReference type="PANTHER" id="PTHR14097:SF8">
    <property type="entry name" value="NAD(P)-BINDING DOMAIN-CONTAINING PROTEIN"/>
    <property type="match status" value="1"/>
</dbReference>
<dbReference type="Proteomes" id="UP000184420">
    <property type="component" value="Unassembled WGS sequence"/>
</dbReference>
<dbReference type="InterPro" id="IPR036291">
    <property type="entry name" value="NAD(P)-bd_dom_sf"/>
</dbReference>
<dbReference type="EMBL" id="FRBL01000002">
    <property type="protein sequence ID" value="SHL25991.1"/>
    <property type="molecule type" value="Genomic_DNA"/>
</dbReference>
<keyword evidence="2" id="KW-1185">Reference proteome</keyword>
<sequence length="216" mass="24647">MIITGTTGMVGEGVLYECLEHPDIAAVLVINRKTCGVVHPKLKEIIHHNFFDITAIVPQLRGFHACYFCLGVSSLGMKEEIYRHFTYDLTLYMAGVIAEENPGMTFCYVSGAGTDTTGTSRRMWARIKGQTENALLQLPFKAVYNFRPAYIQPMRGSKNTHKFYYAFSWLYPLWRWAFRSYVCTLRELGRAMIVVTEKGYERSTLESGDIVRVLKS</sequence>
<dbReference type="PANTHER" id="PTHR14097">
    <property type="entry name" value="OXIDOREDUCTASE HTATIP2"/>
    <property type="match status" value="1"/>
</dbReference>
<proteinExistence type="predicted"/>
<protein>
    <recommendedName>
        <fullName evidence="3">NAD dependent epimerase/dehydratase family protein</fullName>
    </recommendedName>
</protein>
<reference evidence="1 2" key="1">
    <citation type="submission" date="2016-11" db="EMBL/GenBank/DDBJ databases">
        <authorList>
            <person name="Jaros S."/>
            <person name="Januszkiewicz K."/>
            <person name="Wedrychowicz H."/>
        </authorList>
    </citation>
    <scope>NUCLEOTIDE SEQUENCE [LARGE SCALE GENOMIC DNA]</scope>
    <source>
        <strain evidence="1 2">DSM 27406</strain>
    </source>
</reference>